<dbReference type="SUPFAM" id="SSF52540">
    <property type="entry name" value="P-loop containing nucleoside triphosphate hydrolases"/>
    <property type="match status" value="1"/>
</dbReference>
<dbReference type="PANTHER" id="PTHR10887:SF495">
    <property type="entry name" value="HELICASE SENATAXIN ISOFORM X1-RELATED"/>
    <property type="match status" value="1"/>
</dbReference>
<dbReference type="PANTHER" id="PTHR10887">
    <property type="entry name" value="DNA2/NAM7 HELICASE FAMILY"/>
    <property type="match status" value="1"/>
</dbReference>
<evidence type="ECO:0000259" key="2">
    <source>
        <dbReference type="Pfam" id="PF13087"/>
    </source>
</evidence>
<proteinExistence type="predicted"/>
<dbReference type="EMBL" id="JAOCIZ010000080">
    <property type="protein sequence ID" value="MDH1506794.1"/>
    <property type="molecule type" value="Genomic_DNA"/>
</dbReference>
<organism evidence="3 4">
    <name type="scientific">Aeromonas caviae</name>
    <name type="common">Aeromonas punctata</name>
    <dbReference type="NCBI Taxonomy" id="648"/>
    <lineage>
        <taxon>Bacteria</taxon>
        <taxon>Pseudomonadati</taxon>
        <taxon>Pseudomonadota</taxon>
        <taxon>Gammaproteobacteria</taxon>
        <taxon>Aeromonadales</taxon>
        <taxon>Aeromonadaceae</taxon>
        <taxon>Aeromonas</taxon>
    </lineage>
</organism>
<dbReference type="Proteomes" id="UP001161704">
    <property type="component" value="Unassembled WGS sequence"/>
</dbReference>
<dbReference type="Gene3D" id="3.40.50.300">
    <property type="entry name" value="P-loop containing nucleotide triphosphate hydrolases"/>
    <property type="match status" value="2"/>
</dbReference>
<reference evidence="3" key="1">
    <citation type="submission" date="2022-09" db="EMBL/GenBank/DDBJ databases">
        <title>Intensive care unit water sources are persistently colonized with multi-drug resistant bacteria and are the site of extensive horizontal gene transfer of antibiotic resistance genes.</title>
        <authorList>
            <person name="Diorio-Toth L."/>
        </authorList>
    </citation>
    <scope>NUCLEOTIDE SEQUENCE</scope>
    <source>
        <strain evidence="3">GD03710</strain>
    </source>
</reference>
<dbReference type="Pfam" id="PF13087">
    <property type="entry name" value="AAA_12"/>
    <property type="match status" value="1"/>
</dbReference>
<sequence>MDHKNNNKQFQSMPEGRVFDFIDHLDDWLEYLTKVLELSKDDRRTCVKYERQIKYLIRFRQGVNSNINHNRLLHHYYSNKSLGGEENIGFNGTDSSRQRSQPSKEAEYKVKELIAEANQFMALDDMALKIGAPIQKDYNDARDNAFEIINSAMSTEDLYFLQGPPGTGKTTAIVEMILQTLKAKPNARILVASETHVAVDNALDRLCLIGDESIHSKTIRYPRYAITEYESKHTAGTAAEIRANEVWNQALQFAPQLTNVLFNVLEQGEIENGVMKVPRWQFKNLADNHQVIGVTCNQIDHLLDEDSEDFDLVIVDECSKATLPEWIMAMSVGRKCILVGDHKQLPPTFCEEESDALDTLAEAKARLIKDGVIDKIFEHFPPNMKGQLSKQYRMLPHIGSFISKNFYNGNLRNHREDTDHDFTHFGWLTYDSRGYRVPIEYGGVLENQREIEIITHCLVEICSRRKLKIAKSKQRKLSVAVITPYRAQCRALREAINKLDIRECLAVEVDTVDAFQGRQADIVFFSFVRTTGPATFYADPRRMNVAISRARDAVYLIGDMKYIKSKNINVLNALLSLGVVDVEWLLAEFPTTGF</sequence>
<gene>
    <name evidence="3" type="ORF">N5I20_17230</name>
</gene>
<feature type="domain" description="DNA2/NAM7 helicase helicase" evidence="1">
    <location>
        <begin position="147"/>
        <end position="350"/>
    </location>
</feature>
<dbReference type="GO" id="GO:0004386">
    <property type="term" value="F:helicase activity"/>
    <property type="evidence" value="ECO:0007669"/>
    <property type="project" value="InterPro"/>
</dbReference>
<accession>A0AA42RAJ6</accession>
<dbReference type="RefSeq" id="WP_113069575.1">
    <property type="nucleotide sequence ID" value="NZ_AP025280.1"/>
</dbReference>
<dbReference type="InterPro" id="IPR047187">
    <property type="entry name" value="SF1_C_Upf1"/>
</dbReference>
<evidence type="ECO:0000313" key="4">
    <source>
        <dbReference type="Proteomes" id="UP001161704"/>
    </source>
</evidence>
<dbReference type="InterPro" id="IPR041677">
    <property type="entry name" value="DNA2/NAM7_AAA_11"/>
</dbReference>
<dbReference type="Pfam" id="PF13086">
    <property type="entry name" value="AAA_11"/>
    <property type="match status" value="1"/>
</dbReference>
<feature type="domain" description="DNA2/NAM7 helicase-like C-terminal" evidence="2">
    <location>
        <begin position="383"/>
        <end position="560"/>
    </location>
</feature>
<dbReference type="InterPro" id="IPR045055">
    <property type="entry name" value="DNA2/NAM7-like"/>
</dbReference>
<dbReference type="CDD" id="cd18808">
    <property type="entry name" value="SF1_C_Upf1"/>
    <property type="match status" value="1"/>
</dbReference>
<comment type="caution">
    <text evidence="3">The sequence shown here is derived from an EMBL/GenBank/DDBJ whole genome shotgun (WGS) entry which is preliminary data.</text>
</comment>
<dbReference type="InterPro" id="IPR041679">
    <property type="entry name" value="DNA2/NAM7-like_C"/>
</dbReference>
<evidence type="ECO:0000313" key="3">
    <source>
        <dbReference type="EMBL" id="MDH1506794.1"/>
    </source>
</evidence>
<dbReference type="InterPro" id="IPR027417">
    <property type="entry name" value="P-loop_NTPase"/>
</dbReference>
<protein>
    <submittedName>
        <fullName evidence="3">AAA domain-containing protein</fullName>
    </submittedName>
</protein>
<name>A0AA42RAJ6_AERCA</name>
<dbReference type="AlphaFoldDB" id="A0AA42RAJ6"/>
<evidence type="ECO:0000259" key="1">
    <source>
        <dbReference type="Pfam" id="PF13086"/>
    </source>
</evidence>